<evidence type="ECO:0000313" key="1">
    <source>
        <dbReference type="EMBL" id="KAK7521953.1"/>
    </source>
</evidence>
<name>A0ABR1KUU8_9PEZI</name>
<keyword evidence="2" id="KW-1185">Reference proteome</keyword>
<gene>
    <name evidence="1" type="ORF">IWZ03DRAFT_106076</name>
</gene>
<accession>A0ABR1KUU8</accession>
<dbReference type="EMBL" id="JBBPHU010000002">
    <property type="protein sequence ID" value="KAK7521953.1"/>
    <property type="molecule type" value="Genomic_DNA"/>
</dbReference>
<reference evidence="1 2" key="1">
    <citation type="submission" date="2024-04" db="EMBL/GenBank/DDBJ databases">
        <title>Phyllosticta paracitricarpa is synonymous to the EU quarantine fungus P. citricarpa based on phylogenomic analyses.</title>
        <authorList>
            <consortium name="Lawrence Berkeley National Laboratory"/>
            <person name="Van Ingen-Buijs V.A."/>
            <person name="Van Westerhoven A.C."/>
            <person name="Haridas S."/>
            <person name="Skiadas P."/>
            <person name="Martin F."/>
            <person name="Groenewald J.Z."/>
            <person name="Crous P.W."/>
            <person name="Seidl M.F."/>
        </authorList>
    </citation>
    <scope>NUCLEOTIDE SEQUENCE [LARGE SCALE GENOMIC DNA]</scope>
    <source>
        <strain evidence="1 2">CBS 123371</strain>
    </source>
</reference>
<evidence type="ECO:0000313" key="2">
    <source>
        <dbReference type="Proteomes" id="UP001363622"/>
    </source>
</evidence>
<proteinExistence type="predicted"/>
<comment type="caution">
    <text evidence="1">The sequence shown here is derived from an EMBL/GenBank/DDBJ whole genome shotgun (WGS) entry which is preliminary data.</text>
</comment>
<organism evidence="1 2">
    <name type="scientific">Phyllosticta citriasiana</name>
    <dbReference type="NCBI Taxonomy" id="595635"/>
    <lineage>
        <taxon>Eukaryota</taxon>
        <taxon>Fungi</taxon>
        <taxon>Dikarya</taxon>
        <taxon>Ascomycota</taxon>
        <taxon>Pezizomycotina</taxon>
        <taxon>Dothideomycetes</taxon>
        <taxon>Dothideomycetes incertae sedis</taxon>
        <taxon>Botryosphaeriales</taxon>
        <taxon>Phyllostictaceae</taxon>
        <taxon>Phyllosticta</taxon>
    </lineage>
</organism>
<protein>
    <submittedName>
        <fullName evidence="1">Uncharacterized protein</fullName>
    </submittedName>
</protein>
<sequence>MFGPFCGIKTAQGLISNPMQASHAWQRDVHKLQECAIGFGRGNRPTPPTLPQPCCRQPFDSSRRGRPGGSVVLVLHLSILVASTDHSEMERRKEPICPHAIPGLQTCSAPIPPSLPTRHGLLPLCYLCCPYFPRSVCRCWQRFTMGWSGVNFLDARRHYCQSGMSIGLREIETWFTDTRLVCASLSGEPESTQVSLSM</sequence>
<dbReference type="Proteomes" id="UP001363622">
    <property type="component" value="Unassembled WGS sequence"/>
</dbReference>